<dbReference type="KEGG" id="ccro:CMC5_024000"/>
<evidence type="ECO:0000313" key="2">
    <source>
        <dbReference type="EMBL" id="AKT38257.1"/>
    </source>
</evidence>
<organism evidence="2 3">
    <name type="scientific">Chondromyces crocatus</name>
    <dbReference type="NCBI Taxonomy" id="52"/>
    <lineage>
        <taxon>Bacteria</taxon>
        <taxon>Pseudomonadati</taxon>
        <taxon>Myxococcota</taxon>
        <taxon>Polyangia</taxon>
        <taxon>Polyangiales</taxon>
        <taxon>Polyangiaceae</taxon>
        <taxon>Chondromyces</taxon>
    </lineage>
</organism>
<name>A0A0K1EC53_CHOCO</name>
<dbReference type="Pfam" id="PF05069">
    <property type="entry name" value="Phage_tail_S"/>
    <property type="match status" value="1"/>
</dbReference>
<sequence>MSGKGFAELDAMIARIRELPRMAQEAAPEVAEALRDHLEQNIAAGRSPEGASWKPTRDGKKPLAGATKALSVRAVGAIILAVLSGHEVYHHYGTKRVPRRAILPSAALPEDLSSAIKAGLVRRFRRRMGGR</sequence>
<protein>
    <recommendedName>
        <fullName evidence="4">Phage virion morphogenesis protein</fullName>
    </recommendedName>
</protein>
<evidence type="ECO:0000256" key="1">
    <source>
        <dbReference type="SAM" id="MobiDB-lite"/>
    </source>
</evidence>
<dbReference type="EMBL" id="CP012159">
    <property type="protein sequence ID" value="AKT38257.1"/>
    <property type="molecule type" value="Genomic_DNA"/>
</dbReference>
<dbReference type="Proteomes" id="UP000067626">
    <property type="component" value="Chromosome"/>
</dbReference>
<reference evidence="2 3" key="1">
    <citation type="submission" date="2015-07" db="EMBL/GenBank/DDBJ databases">
        <title>Genome analysis of myxobacterium Chondromyces crocatus Cm c5 reveals a high potential for natural compound synthesis and the genetic basis for the loss of fruiting body formation.</title>
        <authorList>
            <person name="Zaburannyi N."/>
            <person name="Bunk B."/>
            <person name="Maier J."/>
            <person name="Overmann J."/>
            <person name="Mueller R."/>
        </authorList>
    </citation>
    <scope>NUCLEOTIDE SEQUENCE [LARGE SCALE GENOMIC DNA]</scope>
    <source>
        <strain evidence="2 3">Cm c5</strain>
    </source>
</reference>
<evidence type="ECO:0000313" key="3">
    <source>
        <dbReference type="Proteomes" id="UP000067626"/>
    </source>
</evidence>
<dbReference type="AlphaFoldDB" id="A0A0K1EC53"/>
<accession>A0A0K1EC53</accession>
<evidence type="ECO:0008006" key="4">
    <source>
        <dbReference type="Google" id="ProtNLM"/>
    </source>
</evidence>
<dbReference type="RefSeq" id="WP_050430511.1">
    <property type="nucleotide sequence ID" value="NZ_CP012159.1"/>
</dbReference>
<keyword evidence="3" id="KW-1185">Reference proteome</keyword>
<proteinExistence type="predicted"/>
<dbReference type="OrthoDB" id="9879114at2"/>
<dbReference type="STRING" id="52.CMC5_024000"/>
<dbReference type="InterPro" id="IPR006522">
    <property type="entry name" value="Phage_virion_morphogenesis"/>
</dbReference>
<feature type="region of interest" description="Disordered" evidence="1">
    <location>
        <begin position="39"/>
        <end position="64"/>
    </location>
</feature>
<gene>
    <name evidence="2" type="ORF">CMC5_024000</name>
</gene>